<dbReference type="GO" id="GO:0045892">
    <property type="term" value="P:negative regulation of DNA-templated transcription"/>
    <property type="evidence" value="ECO:0007669"/>
    <property type="project" value="InterPro"/>
</dbReference>
<feature type="domain" description="Bacteriophage CI repressor N-terminal" evidence="1">
    <location>
        <begin position="8"/>
        <end position="63"/>
    </location>
</feature>
<name>A0AA46N661_9BACT</name>
<protein>
    <submittedName>
        <fullName evidence="2">Helix-turn-helix domain-containing protein</fullName>
    </submittedName>
</protein>
<evidence type="ECO:0000313" key="3">
    <source>
        <dbReference type="Proteomes" id="UP001164100"/>
    </source>
</evidence>
<dbReference type="Pfam" id="PF07022">
    <property type="entry name" value="Phage_CI_repr"/>
    <property type="match status" value="1"/>
</dbReference>
<organism evidence="2 3">
    <name type="scientific">Aliarcobacter cryaerophilus</name>
    <dbReference type="NCBI Taxonomy" id="28198"/>
    <lineage>
        <taxon>Bacteria</taxon>
        <taxon>Pseudomonadati</taxon>
        <taxon>Campylobacterota</taxon>
        <taxon>Epsilonproteobacteria</taxon>
        <taxon>Campylobacterales</taxon>
        <taxon>Arcobacteraceae</taxon>
        <taxon>Aliarcobacter</taxon>
    </lineage>
</organism>
<dbReference type="GO" id="GO:0003677">
    <property type="term" value="F:DNA binding"/>
    <property type="evidence" value="ECO:0007669"/>
    <property type="project" value="InterPro"/>
</dbReference>
<reference evidence="2" key="1">
    <citation type="journal article" date="2022" name="Front. Microbiol.">
        <title>Species classification and novel plasmid identifications in Arcobacter cryaerophilus and Arcobacter cryaerophilus-like organisms.</title>
        <authorList>
            <person name="Zhou G."/>
            <person name="Wang M."/>
            <person name="Wang H."/>
            <person name="Chen X."/>
            <person name="Gu Y."/>
            <person name="Shao Z."/>
            <person name="Zhang J."/>
            <person name="Zhang M."/>
        </authorList>
    </citation>
    <scope>NUCLEOTIDE SEQUENCE</scope>
    <source>
        <strain evidence="2">ICDCAC48</strain>
    </source>
</reference>
<dbReference type="Gene3D" id="1.10.260.40">
    <property type="entry name" value="lambda repressor-like DNA-binding domains"/>
    <property type="match status" value="1"/>
</dbReference>
<dbReference type="InterPro" id="IPR010982">
    <property type="entry name" value="Lambda_DNA-bd_dom_sf"/>
</dbReference>
<sequence length="113" mass="13192">MKNIDFLLNKLRYVTDTKTDKELCKTLNINYSTLDTWKNNDNIPKKRLLEFSQKLNIPLNDLLDISKIVSKPVFTKNEIKINNTLLEQAKEKASQYGLSINAYLEFLIVQDLK</sequence>
<dbReference type="InterPro" id="IPR010744">
    <property type="entry name" value="Phage_CI_N"/>
</dbReference>
<dbReference type="AlphaFoldDB" id="A0AA46N661"/>
<accession>A0AA46N661</accession>
<gene>
    <name evidence="2" type="ORF">NGX11_06485</name>
</gene>
<evidence type="ECO:0000259" key="1">
    <source>
        <dbReference type="Pfam" id="PF07022"/>
    </source>
</evidence>
<proteinExistence type="predicted"/>
<dbReference type="EMBL" id="CP099556">
    <property type="protein sequence ID" value="UYF42555.1"/>
    <property type="molecule type" value="Genomic_DNA"/>
</dbReference>
<dbReference type="Proteomes" id="UP001164100">
    <property type="component" value="Chromosome"/>
</dbReference>
<dbReference type="RefSeq" id="WP_263514169.1">
    <property type="nucleotide sequence ID" value="NZ_CP099556.1"/>
</dbReference>
<evidence type="ECO:0000313" key="2">
    <source>
        <dbReference type="EMBL" id="UYF42555.1"/>
    </source>
</evidence>